<evidence type="ECO:0000313" key="3">
    <source>
        <dbReference type="Proteomes" id="UP000318538"/>
    </source>
</evidence>
<dbReference type="AlphaFoldDB" id="A0A517N5E5"/>
<feature type="signal peptide" evidence="1">
    <location>
        <begin position="1"/>
        <end position="40"/>
    </location>
</feature>
<dbReference type="InterPro" id="IPR013078">
    <property type="entry name" value="His_Pase_superF_clade-1"/>
</dbReference>
<keyword evidence="1" id="KW-0732">Signal</keyword>
<dbReference type="InterPro" id="IPR029033">
    <property type="entry name" value="His_PPase_superfam"/>
</dbReference>
<evidence type="ECO:0000256" key="1">
    <source>
        <dbReference type="SAM" id="SignalP"/>
    </source>
</evidence>
<proteinExistence type="predicted"/>
<protein>
    <submittedName>
        <fullName evidence="2">Histidine phosphatase superfamily (Branch 1)</fullName>
    </submittedName>
</protein>
<feature type="chain" id="PRO_5022062796" evidence="1">
    <location>
        <begin position="41"/>
        <end position="284"/>
    </location>
</feature>
<keyword evidence="3" id="KW-1185">Reference proteome</keyword>
<organism evidence="2 3">
    <name type="scientific">Rubripirellula lacrimiformis</name>
    <dbReference type="NCBI Taxonomy" id="1930273"/>
    <lineage>
        <taxon>Bacteria</taxon>
        <taxon>Pseudomonadati</taxon>
        <taxon>Planctomycetota</taxon>
        <taxon>Planctomycetia</taxon>
        <taxon>Pirellulales</taxon>
        <taxon>Pirellulaceae</taxon>
        <taxon>Rubripirellula</taxon>
    </lineage>
</organism>
<dbReference type="CDD" id="cd07067">
    <property type="entry name" value="HP_PGM_like"/>
    <property type="match status" value="1"/>
</dbReference>
<dbReference type="EMBL" id="CP036525">
    <property type="protein sequence ID" value="QDT02360.1"/>
    <property type="molecule type" value="Genomic_DNA"/>
</dbReference>
<dbReference type="Proteomes" id="UP000318538">
    <property type="component" value="Chromosome"/>
</dbReference>
<name>A0A517N5E5_9BACT</name>
<dbReference type="KEGG" id="rlc:K227x_07360"/>
<dbReference type="Pfam" id="PF00300">
    <property type="entry name" value="His_Phos_1"/>
    <property type="match status" value="1"/>
</dbReference>
<evidence type="ECO:0000313" key="2">
    <source>
        <dbReference type="EMBL" id="QDT02360.1"/>
    </source>
</evidence>
<dbReference type="RefSeq" id="WP_218933749.1">
    <property type="nucleotide sequence ID" value="NZ_CP036525.1"/>
</dbReference>
<dbReference type="Gene3D" id="3.40.50.1240">
    <property type="entry name" value="Phosphoglycerate mutase-like"/>
    <property type="match status" value="1"/>
</dbReference>
<dbReference type="SUPFAM" id="SSF53254">
    <property type="entry name" value="Phosphoglycerate mutase-like"/>
    <property type="match status" value="1"/>
</dbReference>
<gene>
    <name evidence="2" type="ORF">K227x_07360</name>
</gene>
<sequence length="284" mass="31483" precursor="true">MPKKSDLFPHLNPATAARSKFMGCLLAVAGMLFAANAAQAELKIYYIRHAEGGHNVTQDWADVPKEQWPAYVGNPNMFTPKGEGQVRQATEKLQQYHFDFIAVSPMWRARNTVLPYLQATDARAQVWPELHEMYASHLILTPDLPKPTVKILGAGKLIEVPAEETPYMELRKDGMHKFKLPLFAKDHADMEGEAAAARVILQAAVDRIQKRFGGTDQSILLVGHGSSGKGLMRMLTGNRQSGLREGLENAGIWMVAQQPDGTFELKMYNDQPVVNGKLVPAIPQ</sequence>
<accession>A0A517N5E5</accession>
<reference evidence="2 3" key="1">
    <citation type="submission" date="2019-02" db="EMBL/GenBank/DDBJ databases">
        <title>Deep-cultivation of Planctomycetes and their phenomic and genomic characterization uncovers novel biology.</title>
        <authorList>
            <person name="Wiegand S."/>
            <person name="Jogler M."/>
            <person name="Boedeker C."/>
            <person name="Pinto D."/>
            <person name="Vollmers J."/>
            <person name="Rivas-Marin E."/>
            <person name="Kohn T."/>
            <person name="Peeters S.H."/>
            <person name="Heuer A."/>
            <person name="Rast P."/>
            <person name="Oberbeckmann S."/>
            <person name="Bunk B."/>
            <person name="Jeske O."/>
            <person name="Meyerdierks A."/>
            <person name="Storesund J.E."/>
            <person name="Kallscheuer N."/>
            <person name="Luecker S."/>
            <person name="Lage O.M."/>
            <person name="Pohl T."/>
            <person name="Merkel B.J."/>
            <person name="Hornburger P."/>
            <person name="Mueller R.-W."/>
            <person name="Bruemmer F."/>
            <person name="Labrenz M."/>
            <person name="Spormann A.M."/>
            <person name="Op den Camp H."/>
            <person name="Overmann J."/>
            <person name="Amann R."/>
            <person name="Jetten M.S.M."/>
            <person name="Mascher T."/>
            <person name="Medema M.H."/>
            <person name="Devos D.P."/>
            <person name="Kaster A.-K."/>
            <person name="Ovreas L."/>
            <person name="Rohde M."/>
            <person name="Galperin M.Y."/>
            <person name="Jogler C."/>
        </authorList>
    </citation>
    <scope>NUCLEOTIDE SEQUENCE [LARGE SCALE GENOMIC DNA]</scope>
    <source>
        <strain evidence="2 3">K22_7</strain>
    </source>
</reference>